<evidence type="ECO:0000313" key="4">
    <source>
        <dbReference type="Proteomes" id="UP000236290"/>
    </source>
</evidence>
<accession>A0A2K0TW72</accession>
<gene>
    <name evidence="3" type="ORF">THARTR1_09548</name>
</gene>
<dbReference type="Proteomes" id="UP000236290">
    <property type="component" value="Unassembled WGS sequence"/>
</dbReference>
<dbReference type="PANTHER" id="PTHR33840">
    <property type="match status" value="1"/>
</dbReference>
<dbReference type="Gene3D" id="1.10.287.950">
    <property type="entry name" value="Methyl-accepting chemotaxis protein"/>
    <property type="match status" value="1"/>
</dbReference>
<feature type="compositionally biased region" description="Basic and acidic residues" evidence="1">
    <location>
        <begin position="86"/>
        <end position="100"/>
    </location>
</feature>
<dbReference type="AlphaFoldDB" id="A0A2K0TW72"/>
<feature type="region of interest" description="Disordered" evidence="1">
    <location>
        <begin position="86"/>
        <end position="126"/>
    </location>
</feature>
<evidence type="ECO:0000313" key="3">
    <source>
        <dbReference type="EMBL" id="PNP49780.1"/>
    </source>
</evidence>
<organism evidence="3 4">
    <name type="scientific">Trichoderma harzianum</name>
    <name type="common">Hypocrea lixii</name>
    <dbReference type="NCBI Taxonomy" id="5544"/>
    <lineage>
        <taxon>Eukaryota</taxon>
        <taxon>Fungi</taxon>
        <taxon>Dikarya</taxon>
        <taxon>Ascomycota</taxon>
        <taxon>Pezizomycotina</taxon>
        <taxon>Sordariomycetes</taxon>
        <taxon>Hypocreomycetidae</taxon>
        <taxon>Hypocreales</taxon>
        <taxon>Hypocreaceae</taxon>
        <taxon>Trichoderma</taxon>
    </lineage>
</organism>
<comment type="caution">
    <text evidence="3">The sequence shown here is derived from an EMBL/GenBank/DDBJ whole genome shotgun (WGS) entry which is preliminary data.</text>
</comment>
<protein>
    <recommendedName>
        <fullName evidence="2">T6SS Phospholipase effector Tle1-like catalytic domain-containing protein</fullName>
    </recommendedName>
</protein>
<sequence>MAIGTTFDSHVLAGYRFLMRYYETGAKIYMFGFSRGAFTARFLARLISTIGLLCKGNEEMIPFAYNLYQRYLTGRIRDLRDAQRNYDKADTQEVESEKPADQSGSIAAENEDIDDPDAPKLSDESQEALNEIQSFSDTFCRKGKDDEKIKVFFLGLWDCVGSVSLLDCKSPIPMPVKGTAHYVRHAVAVDERRVKFKAALFAQDYCRNATVDSSIKDDAKASDDLKTRIKAFFDRLFNSEHMDLVKGAAPQILQDAAGQLQDAAGQLQDATPQILQDAAGQLQNAAEQLQDATPQLLQDAAGQLQDAAPQILQDAAGQLQNVAQQVQEVAQHVVQQVQNAISQSLQTTQVTDGSIQEIEEIKEVWFPGCHGDVGGGWPLEGDATMQISDITLAWMIQELHLIEEMDESAALKWSPTVKRWLRKVEQSATKTATESKIHDSLSFGCGTGFLAVLLWGIMGKYHFYTILS</sequence>
<evidence type="ECO:0000256" key="1">
    <source>
        <dbReference type="SAM" id="MobiDB-lite"/>
    </source>
</evidence>
<dbReference type="PANTHER" id="PTHR33840:SF2">
    <property type="entry name" value="TLE1 PHOSPHOLIPASE DOMAIN-CONTAINING PROTEIN"/>
    <property type="match status" value="1"/>
</dbReference>
<dbReference type="Pfam" id="PF09994">
    <property type="entry name" value="T6SS_Tle1-like_cat"/>
    <property type="match status" value="1"/>
</dbReference>
<dbReference type="EMBL" id="MTYI01000174">
    <property type="protein sequence ID" value="PNP49780.1"/>
    <property type="molecule type" value="Genomic_DNA"/>
</dbReference>
<dbReference type="InterPro" id="IPR018712">
    <property type="entry name" value="Tle1-like_cat"/>
</dbReference>
<proteinExistence type="predicted"/>
<evidence type="ECO:0000259" key="2">
    <source>
        <dbReference type="Pfam" id="PF09994"/>
    </source>
</evidence>
<reference evidence="3 4" key="1">
    <citation type="submission" date="2017-02" db="EMBL/GenBank/DDBJ databases">
        <title>Genomes of Trichoderma spp. with biocontrol activity.</title>
        <authorList>
            <person name="Gardiner D."/>
            <person name="Kazan K."/>
            <person name="Vos C."/>
            <person name="Harvey P."/>
        </authorList>
    </citation>
    <scope>NUCLEOTIDE SEQUENCE [LARGE SCALE GENOMIC DNA]</scope>
    <source>
        <strain evidence="3 4">Tr1</strain>
    </source>
</reference>
<dbReference type="OrthoDB" id="3162439at2759"/>
<feature type="domain" description="T6SS Phospholipase effector Tle1-like catalytic" evidence="2">
    <location>
        <begin position="2"/>
        <end position="398"/>
    </location>
</feature>
<name>A0A2K0TW72_TRIHA</name>